<keyword evidence="3" id="KW-1185">Reference proteome</keyword>
<gene>
    <name evidence="2" type="ORF">APZ18_10660</name>
</gene>
<dbReference type="AlphaFoldDB" id="A0AAW3JR48"/>
<reference evidence="2 3" key="1">
    <citation type="submission" date="2015-10" db="EMBL/GenBank/DDBJ databases">
        <title>Butyribacter intestini gen. nov., sp. nov., a butyric acid-producing bacterium of the family Lachnospiraceae isolated from the human faeces.</title>
        <authorList>
            <person name="Zou Y."/>
            <person name="Xue W."/>
            <person name="Luo G."/>
            <person name="Lv M."/>
        </authorList>
    </citation>
    <scope>NUCLEOTIDE SEQUENCE [LARGE SCALE GENOMIC DNA]</scope>
    <source>
        <strain evidence="2 3">TF01-11</strain>
    </source>
</reference>
<sequence>MKKKFEMSISESDKKLLIIFLAICLLAASYFFVFSKGMSKAQDIEDKNIQKGQKVMELQSKIAREAAIRKETEELKEKEEELKEKYPKDMTEEKAMSIIRDIESKMDFKTTQIAFVKGNKAGQNAYAAQSSESGNSESDTTSSENGAASAGTAGKYMEVTIVYKASYKGLKKFNEYVNKYSDRMTIPSINATLDDATGKLAGTATVDMYYLPVDGKDYKAPTVNGVTDGTKNVFGSK</sequence>
<evidence type="ECO:0000256" key="1">
    <source>
        <dbReference type="SAM" id="MobiDB-lite"/>
    </source>
</evidence>
<accession>A0AAW3JR48</accession>
<proteinExistence type="predicted"/>
<evidence type="ECO:0000313" key="3">
    <source>
        <dbReference type="Proteomes" id="UP000050833"/>
    </source>
</evidence>
<dbReference type="RefSeq" id="WP_055944750.1">
    <property type="nucleotide sequence ID" value="NZ_JAQDCV010000005.1"/>
</dbReference>
<feature type="compositionally biased region" description="Polar residues" evidence="1">
    <location>
        <begin position="126"/>
        <end position="146"/>
    </location>
</feature>
<dbReference type="Proteomes" id="UP000050833">
    <property type="component" value="Unassembled WGS sequence"/>
</dbReference>
<dbReference type="EMBL" id="LLKB01000005">
    <property type="protein sequence ID" value="KQC85153.1"/>
    <property type="molecule type" value="Genomic_DNA"/>
</dbReference>
<feature type="region of interest" description="Disordered" evidence="1">
    <location>
        <begin position="126"/>
        <end position="149"/>
    </location>
</feature>
<protein>
    <recommendedName>
        <fullName evidence="4">Pilus assembly protein, PilO</fullName>
    </recommendedName>
</protein>
<evidence type="ECO:0000313" key="2">
    <source>
        <dbReference type="EMBL" id="KQC85153.1"/>
    </source>
</evidence>
<name>A0AAW3JR48_9FIRM</name>
<organism evidence="2 3">
    <name type="scientific">Butyribacter intestini</name>
    <dbReference type="NCBI Taxonomy" id="1703332"/>
    <lineage>
        <taxon>Bacteria</taxon>
        <taxon>Bacillati</taxon>
        <taxon>Bacillota</taxon>
        <taxon>Clostridia</taxon>
        <taxon>Lachnospirales</taxon>
        <taxon>Lachnospiraceae</taxon>
        <taxon>Butyribacter</taxon>
    </lineage>
</organism>
<comment type="caution">
    <text evidence="2">The sequence shown here is derived from an EMBL/GenBank/DDBJ whole genome shotgun (WGS) entry which is preliminary data.</text>
</comment>
<evidence type="ECO:0008006" key="4">
    <source>
        <dbReference type="Google" id="ProtNLM"/>
    </source>
</evidence>